<dbReference type="KEGG" id="saqi:AXG55_01750"/>
<evidence type="ECO:0000256" key="7">
    <source>
        <dbReference type="ARBA" id="ARBA00022927"/>
    </source>
</evidence>
<dbReference type="OrthoDB" id="5291306at2"/>
<keyword evidence="9 12" id="KW-0472">Membrane</keyword>
<dbReference type="STRING" id="1915309.AXG55_01750"/>
<dbReference type="Proteomes" id="UP000184731">
    <property type="component" value="Chromosome"/>
</dbReference>
<keyword evidence="11 12" id="KW-1006">Bacterial flagellum protein export</keyword>
<dbReference type="PROSITE" id="PS01060">
    <property type="entry name" value="FLIP_1"/>
    <property type="match status" value="1"/>
</dbReference>
<keyword evidence="10" id="KW-0975">Bacterial flagellum</keyword>
<dbReference type="RefSeq" id="WP_148696428.1">
    <property type="nucleotide sequence ID" value="NZ_CP017834.1"/>
</dbReference>
<organism evidence="13 14">
    <name type="scientific">Silvanigrella aquatica</name>
    <dbReference type="NCBI Taxonomy" id="1915309"/>
    <lineage>
        <taxon>Bacteria</taxon>
        <taxon>Pseudomonadati</taxon>
        <taxon>Bdellovibrionota</taxon>
        <taxon>Oligoflexia</taxon>
        <taxon>Silvanigrellales</taxon>
        <taxon>Silvanigrellaceae</taxon>
        <taxon>Silvanigrella</taxon>
    </lineage>
</organism>
<proteinExistence type="inferred from homology"/>
<keyword evidence="13" id="KW-0969">Cilium</keyword>
<evidence type="ECO:0000256" key="12">
    <source>
        <dbReference type="RuleBase" id="RU362069"/>
    </source>
</evidence>
<dbReference type="AlphaFoldDB" id="A0A1L4CXP7"/>
<dbReference type="Pfam" id="PF00813">
    <property type="entry name" value="FliP"/>
    <property type="match status" value="1"/>
</dbReference>
<dbReference type="GO" id="GO:0009425">
    <property type="term" value="C:bacterial-type flagellum basal body"/>
    <property type="evidence" value="ECO:0007669"/>
    <property type="project" value="UniProtKB-SubCell"/>
</dbReference>
<keyword evidence="6 12" id="KW-1005">Bacterial flagellum biogenesis</keyword>
<evidence type="ECO:0000313" key="14">
    <source>
        <dbReference type="Proteomes" id="UP000184731"/>
    </source>
</evidence>
<dbReference type="InterPro" id="IPR005837">
    <property type="entry name" value="FliP"/>
</dbReference>
<feature type="transmembrane region" description="Helical" evidence="12">
    <location>
        <begin position="225"/>
        <end position="249"/>
    </location>
</feature>
<evidence type="ECO:0000256" key="1">
    <source>
        <dbReference type="ARBA" id="ARBA00006257"/>
    </source>
</evidence>
<dbReference type="PANTHER" id="PTHR30587">
    <property type="entry name" value="FLAGELLAR BIOSYNTHETIC PROTEIN FLIP"/>
    <property type="match status" value="1"/>
</dbReference>
<evidence type="ECO:0000256" key="3">
    <source>
        <dbReference type="ARBA" id="ARBA00022448"/>
    </source>
</evidence>
<evidence type="ECO:0000256" key="11">
    <source>
        <dbReference type="ARBA" id="ARBA00023225"/>
    </source>
</evidence>
<keyword evidence="4 12" id="KW-1003">Cell membrane</keyword>
<evidence type="ECO:0000256" key="6">
    <source>
        <dbReference type="ARBA" id="ARBA00022795"/>
    </source>
</evidence>
<keyword evidence="14" id="KW-1185">Reference proteome</keyword>
<evidence type="ECO:0000256" key="5">
    <source>
        <dbReference type="ARBA" id="ARBA00022692"/>
    </source>
</evidence>
<evidence type="ECO:0000256" key="9">
    <source>
        <dbReference type="ARBA" id="ARBA00023136"/>
    </source>
</evidence>
<dbReference type="PROSITE" id="PS01061">
    <property type="entry name" value="FLIP_2"/>
    <property type="match status" value="1"/>
</dbReference>
<evidence type="ECO:0000256" key="4">
    <source>
        <dbReference type="ARBA" id="ARBA00022475"/>
    </source>
</evidence>
<dbReference type="PRINTS" id="PR00951">
    <property type="entry name" value="FLGBIOSNFLIP"/>
</dbReference>
<evidence type="ECO:0000256" key="8">
    <source>
        <dbReference type="ARBA" id="ARBA00022989"/>
    </source>
</evidence>
<feature type="transmembrane region" description="Helical" evidence="12">
    <location>
        <begin position="126"/>
        <end position="147"/>
    </location>
</feature>
<dbReference type="NCBIfam" id="TIGR01103">
    <property type="entry name" value="fliP"/>
    <property type="match status" value="1"/>
</dbReference>
<comment type="subcellular location">
    <subcellularLocation>
        <location evidence="12">Cell membrane</location>
        <topology evidence="12">Multi-pass membrane protein</topology>
    </subcellularLocation>
    <subcellularLocation>
        <location evidence="12">Bacterial flagellum basal body</location>
    </subcellularLocation>
</comment>
<dbReference type="GO" id="GO:0009306">
    <property type="term" value="P:protein secretion"/>
    <property type="evidence" value="ECO:0007669"/>
    <property type="project" value="UniProtKB-UniRule"/>
</dbReference>
<feature type="transmembrane region" description="Helical" evidence="12">
    <location>
        <begin position="261"/>
        <end position="278"/>
    </location>
</feature>
<keyword evidence="8 12" id="KW-1133">Transmembrane helix</keyword>
<dbReference type="PANTHER" id="PTHR30587:SF0">
    <property type="entry name" value="FLAGELLAR BIOSYNTHETIC PROTEIN FLIP"/>
    <property type="match status" value="1"/>
</dbReference>
<dbReference type="GO" id="GO:0005886">
    <property type="term" value="C:plasma membrane"/>
    <property type="evidence" value="ECO:0007669"/>
    <property type="project" value="UniProtKB-SubCell"/>
</dbReference>
<keyword evidence="7 12" id="KW-0653">Protein transport</keyword>
<comment type="similarity">
    <text evidence="1 12">Belongs to the FliP/MopC/SpaP family.</text>
</comment>
<feature type="transmembrane region" description="Helical" evidence="12">
    <location>
        <begin position="82"/>
        <end position="106"/>
    </location>
</feature>
<dbReference type="GO" id="GO:0044781">
    <property type="term" value="P:bacterial-type flagellum organization"/>
    <property type="evidence" value="ECO:0007669"/>
    <property type="project" value="UniProtKB-UniRule"/>
</dbReference>
<keyword evidence="5 12" id="KW-0812">Transmembrane</keyword>
<keyword evidence="13" id="KW-0282">Flagellum</keyword>
<comment type="function">
    <text evidence="12">Plays a role in the flagellum-specific transport system.</text>
</comment>
<reference evidence="13 14" key="1">
    <citation type="submission" date="2016-10" db="EMBL/GenBank/DDBJ databases">
        <title>Silvanigrella aquatica sp. nov., isolated from a freshwater lake located in the Black Forest, Germany, description of Silvanigrellaceae fam. nov., Silvanigrellales ord. nov., reclassification of the order Bdellovibrionales in the class Oligoflexia, reclassification of the families Bacteriovoracaceae and Halobacteriovoraceae in the new order Bacteriovoracales ord. nov., and reclassification of the family Pseudobacteriovoracaceae in the order Oligoflexiales.</title>
        <authorList>
            <person name="Hahn M.W."/>
            <person name="Schmidt J."/>
            <person name="Koll U."/>
            <person name="Rohde M."/>
            <person name="Verbag S."/>
            <person name="Pitt A."/>
            <person name="Nakai R."/>
            <person name="Naganuma T."/>
            <person name="Lang E."/>
        </authorList>
    </citation>
    <scope>NUCLEOTIDE SEQUENCE [LARGE SCALE GENOMIC DNA]</scope>
    <source>
        <strain evidence="13 14">MWH-Nonnen-W8red</strain>
    </source>
</reference>
<keyword evidence="13" id="KW-0966">Cell projection</keyword>
<protein>
    <recommendedName>
        <fullName evidence="2 12">Flagellar biosynthetic protein FliP</fullName>
    </recommendedName>
</protein>
<dbReference type="EMBL" id="CP017834">
    <property type="protein sequence ID" value="APJ02718.1"/>
    <property type="molecule type" value="Genomic_DNA"/>
</dbReference>
<evidence type="ECO:0000256" key="10">
    <source>
        <dbReference type="ARBA" id="ARBA00023143"/>
    </source>
</evidence>
<dbReference type="PRINTS" id="PR01302">
    <property type="entry name" value="TYPE3IMPPROT"/>
</dbReference>
<dbReference type="InterPro" id="IPR005838">
    <property type="entry name" value="T3SS_IM_P"/>
</dbReference>
<evidence type="ECO:0000256" key="2">
    <source>
        <dbReference type="ARBA" id="ARBA00021714"/>
    </source>
</evidence>
<evidence type="ECO:0000313" key="13">
    <source>
        <dbReference type="EMBL" id="APJ02718.1"/>
    </source>
</evidence>
<dbReference type="NCBIfam" id="NF009438">
    <property type="entry name" value="PRK12797.1"/>
    <property type="match status" value="1"/>
</dbReference>
<gene>
    <name evidence="12" type="primary">fliP</name>
    <name evidence="13" type="ORF">AXG55_01750</name>
</gene>
<accession>A0A1L4CXP7</accession>
<name>A0A1L4CXP7_9BACT</name>
<sequence>MRCFFYLKIILISIFFYTATYAQTKTAPSNINNNLNALDKDWKKENQNVQNKLSLNQNKMPIFSINIANGENQDDFVPAIKVLAILTLLTFGPSILLLMSSFTRILIVLSFLRQALGTPTMPPNQILIALSLFLTYFVMSPTLTKIYDSALVPYMQKDITTQQALDVGQKPLHEFMMAQVKTDDLKLFYEMSKLEKPSTKEDVPMRILVPSFVISELKTAFQIGFLVYLPFIVIDMIVSSVLMAMGMMMLPPTVVSLPLKLILFVVVDGWNLLAGSLIKSFN</sequence>
<keyword evidence="3 12" id="KW-0813">Transport</keyword>
<feature type="transmembrane region" description="Helical" evidence="12">
    <location>
        <begin position="6"/>
        <end position="22"/>
    </location>
</feature>